<dbReference type="AlphaFoldDB" id="A0A2I1HC43"/>
<accession>A0A2I1HC43</accession>
<dbReference type="Proteomes" id="UP000234323">
    <property type="component" value="Unassembled WGS sequence"/>
</dbReference>
<evidence type="ECO:0000313" key="1">
    <source>
        <dbReference type="EMBL" id="PKY56429.1"/>
    </source>
</evidence>
<gene>
    <name evidence="1" type="ORF">RhiirA4_411162</name>
</gene>
<comment type="caution">
    <text evidence="1">The sequence shown here is derived from an EMBL/GenBank/DDBJ whole genome shotgun (WGS) entry which is preliminary data.</text>
</comment>
<dbReference type="EMBL" id="LLXI01002178">
    <property type="protein sequence ID" value="PKY56429.1"/>
    <property type="molecule type" value="Genomic_DNA"/>
</dbReference>
<name>A0A2I1HC43_9GLOM</name>
<feature type="non-terminal residue" evidence="1">
    <location>
        <position position="65"/>
    </location>
</feature>
<reference evidence="1 2" key="1">
    <citation type="submission" date="2015-10" db="EMBL/GenBank/DDBJ databases">
        <title>Genome analyses suggest a sexual origin of heterokaryosis in a supposedly ancient asexual fungus.</title>
        <authorList>
            <person name="Ropars J."/>
            <person name="Sedzielewska K."/>
            <person name="Noel J."/>
            <person name="Charron P."/>
            <person name="Farinelli L."/>
            <person name="Marton T."/>
            <person name="Kruger M."/>
            <person name="Pelin A."/>
            <person name="Brachmann A."/>
            <person name="Corradi N."/>
        </authorList>
    </citation>
    <scope>NUCLEOTIDE SEQUENCE [LARGE SCALE GENOMIC DNA]</scope>
    <source>
        <strain evidence="1 2">A4</strain>
    </source>
</reference>
<proteinExistence type="predicted"/>
<keyword evidence="2" id="KW-1185">Reference proteome</keyword>
<sequence>MSSQDDFVCKYCGKLYVERYVEWIPYNQFKDIKEIGRDDFTALYSAIWIDGPLLYNRYGTEKEWI</sequence>
<organism evidence="1 2">
    <name type="scientific">Rhizophagus irregularis</name>
    <dbReference type="NCBI Taxonomy" id="588596"/>
    <lineage>
        <taxon>Eukaryota</taxon>
        <taxon>Fungi</taxon>
        <taxon>Fungi incertae sedis</taxon>
        <taxon>Mucoromycota</taxon>
        <taxon>Glomeromycotina</taxon>
        <taxon>Glomeromycetes</taxon>
        <taxon>Glomerales</taxon>
        <taxon>Glomeraceae</taxon>
        <taxon>Rhizophagus</taxon>
    </lineage>
</organism>
<protein>
    <submittedName>
        <fullName evidence="1">Uncharacterized protein</fullName>
    </submittedName>
</protein>
<evidence type="ECO:0000313" key="2">
    <source>
        <dbReference type="Proteomes" id="UP000234323"/>
    </source>
</evidence>